<accession>A0ABT1QXG7</accession>
<gene>
    <name evidence="2" type="ORF">NM961_19865</name>
</gene>
<comment type="caution">
    <text evidence="2">The sequence shown here is derived from an EMBL/GenBank/DDBJ whole genome shotgun (WGS) entry which is preliminary data.</text>
</comment>
<proteinExistence type="predicted"/>
<evidence type="ECO:0000313" key="2">
    <source>
        <dbReference type="EMBL" id="MCQ4166977.1"/>
    </source>
</evidence>
<keyword evidence="3" id="KW-1185">Reference proteome</keyword>
<dbReference type="GO" id="GO:0008168">
    <property type="term" value="F:methyltransferase activity"/>
    <property type="evidence" value="ECO:0007669"/>
    <property type="project" value="UniProtKB-KW"/>
</dbReference>
<sequence>MFRWFLRKESFDAAVASLEPYRQHGEEWLAGQKSSTGYCVCCQAVVAFKVAGGATFGPRVNLREGLVCPRCGLSNRSRLLYHAAIENAGPAAQAGFALLEQTTPLYHHLKARFPHLIGSEFLDPAYTSGVEYPWRGMAVRQESISALSYADASLNLIMHNDVLEHVHAYRTALRETARVLVPGGLAIFTMPFFMSRLAEAELARPLPDGSTEFFGKPEYHGDGIRPEGILTYYHFGWNLLGDLRAAGFRQAEVGLYYDLFLGYSANNHPSFDYGLMHPLVIRAVR</sequence>
<dbReference type="RefSeq" id="WP_255916165.1">
    <property type="nucleotide sequence ID" value="NZ_JANFQO010000023.1"/>
</dbReference>
<dbReference type="InterPro" id="IPR029063">
    <property type="entry name" value="SAM-dependent_MTases_sf"/>
</dbReference>
<dbReference type="SUPFAM" id="SSF53335">
    <property type="entry name" value="S-adenosyl-L-methionine-dependent methyltransferases"/>
    <property type="match status" value="1"/>
</dbReference>
<keyword evidence="2" id="KW-0808">Transferase</keyword>
<dbReference type="EMBL" id="JANFQO010000023">
    <property type="protein sequence ID" value="MCQ4166977.1"/>
    <property type="molecule type" value="Genomic_DNA"/>
</dbReference>
<reference evidence="2" key="1">
    <citation type="submission" date="2022-07" db="EMBL/GenBank/DDBJ databases">
        <title>Tahibacter sp., a new gammaproteobacterium isolated from the silt sample collected at pig farm.</title>
        <authorList>
            <person name="Chen H."/>
        </authorList>
    </citation>
    <scope>NUCLEOTIDE SEQUENCE</scope>
    <source>
        <strain evidence="2">P2K</strain>
    </source>
</reference>
<name>A0ABT1QXG7_9GAMM</name>
<dbReference type="Pfam" id="PF08241">
    <property type="entry name" value="Methyltransf_11"/>
    <property type="match status" value="1"/>
</dbReference>
<dbReference type="GO" id="GO:0032259">
    <property type="term" value="P:methylation"/>
    <property type="evidence" value="ECO:0007669"/>
    <property type="project" value="UniProtKB-KW"/>
</dbReference>
<dbReference type="Proteomes" id="UP001165498">
    <property type="component" value="Unassembled WGS sequence"/>
</dbReference>
<keyword evidence="2" id="KW-0489">Methyltransferase</keyword>
<organism evidence="2 3">
    <name type="scientific">Tahibacter harae</name>
    <dbReference type="NCBI Taxonomy" id="2963937"/>
    <lineage>
        <taxon>Bacteria</taxon>
        <taxon>Pseudomonadati</taxon>
        <taxon>Pseudomonadota</taxon>
        <taxon>Gammaproteobacteria</taxon>
        <taxon>Lysobacterales</taxon>
        <taxon>Rhodanobacteraceae</taxon>
        <taxon>Tahibacter</taxon>
    </lineage>
</organism>
<dbReference type="InterPro" id="IPR013216">
    <property type="entry name" value="Methyltransf_11"/>
</dbReference>
<feature type="domain" description="Methyltransferase type 11" evidence="1">
    <location>
        <begin position="137"/>
        <end position="188"/>
    </location>
</feature>
<protein>
    <submittedName>
        <fullName evidence="2">Class I SAM-dependent methyltransferase</fullName>
    </submittedName>
</protein>
<evidence type="ECO:0000313" key="3">
    <source>
        <dbReference type="Proteomes" id="UP001165498"/>
    </source>
</evidence>
<dbReference type="Gene3D" id="3.40.50.150">
    <property type="entry name" value="Vaccinia Virus protein VP39"/>
    <property type="match status" value="1"/>
</dbReference>
<evidence type="ECO:0000259" key="1">
    <source>
        <dbReference type="Pfam" id="PF08241"/>
    </source>
</evidence>